<accession>A0ABR7XB58</accession>
<dbReference type="EMBL" id="JACXAJ010000001">
    <property type="protein sequence ID" value="MBD1395535.1"/>
    <property type="molecule type" value="Genomic_DNA"/>
</dbReference>
<protein>
    <submittedName>
        <fullName evidence="1">Uncharacterized protein</fullName>
    </submittedName>
</protein>
<comment type="caution">
    <text evidence="1">The sequence shown here is derived from an EMBL/GenBank/DDBJ whole genome shotgun (WGS) entry which is preliminary data.</text>
</comment>
<organism evidence="1 2">
    <name type="scientific">Pontibacter aquaedesilientis</name>
    <dbReference type="NCBI Taxonomy" id="2766980"/>
    <lineage>
        <taxon>Bacteria</taxon>
        <taxon>Pseudomonadati</taxon>
        <taxon>Bacteroidota</taxon>
        <taxon>Cytophagia</taxon>
        <taxon>Cytophagales</taxon>
        <taxon>Hymenobacteraceae</taxon>
        <taxon>Pontibacter</taxon>
    </lineage>
</organism>
<evidence type="ECO:0000313" key="2">
    <source>
        <dbReference type="Proteomes" id="UP000625551"/>
    </source>
</evidence>
<gene>
    <name evidence="1" type="ORF">H9Q13_00015</name>
</gene>
<evidence type="ECO:0000313" key="1">
    <source>
        <dbReference type="EMBL" id="MBD1395535.1"/>
    </source>
</evidence>
<dbReference type="RefSeq" id="WP_191181714.1">
    <property type="nucleotide sequence ID" value="NZ_JACXAJ010000001.1"/>
</dbReference>
<proteinExistence type="predicted"/>
<keyword evidence="2" id="KW-1185">Reference proteome</keyword>
<reference evidence="1 2" key="1">
    <citation type="submission" date="2020-09" db="EMBL/GenBank/DDBJ databases">
        <title>Genome sequencing and assembly of Pontibacter sp.</title>
        <authorList>
            <person name="Chhetri G."/>
        </authorList>
    </citation>
    <scope>NUCLEOTIDE SEQUENCE [LARGE SCALE GENOMIC DNA]</scope>
    <source>
        <strain evidence="1 2">JH31</strain>
    </source>
</reference>
<dbReference type="Proteomes" id="UP000625551">
    <property type="component" value="Unassembled WGS sequence"/>
</dbReference>
<name>A0ABR7XB58_9BACT</name>
<sequence>MTKSLKQTLSPIKHKIISKSTLRLLAIVSSTDFVQQLTNERLDARVKESTPHFDTKYFLFESDGLEWMTEI</sequence>